<dbReference type="SUPFAM" id="SSF57850">
    <property type="entry name" value="RING/U-box"/>
    <property type="match status" value="1"/>
</dbReference>
<dbReference type="InterPro" id="IPR013083">
    <property type="entry name" value="Znf_RING/FYVE/PHD"/>
</dbReference>
<dbReference type="CDD" id="cd16454">
    <property type="entry name" value="RING-H2_PA-TM-RING"/>
    <property type="match status" value="1"/>
</dbReference>
<keyword evidence="1" id="KW-0479">Metal-binding</keyword>
<evidence type="ECO:0000256" key="4">
    <source>
        <dbReference type="PROSITE-ProRule" id="PRU00175"/>
    </source>
</evidence>
<keyword evidence="3" id="KW-0862">Zinc</keyword>
<sequence length="436" mass="47057">MHATTEFVTTGPNPRIINTPFPRPAVDEVASHGTQRSHGGSIYWFFGSTRCHRNNPARPDSSGHAIRGSPELLGTINGAGAIRRNGPQAILARAGEGVASSQVPVARFQSGPHSGVSRVTVISGSRRTFRPGANIGPPDDPFQSAFEDIFSHGPSVPPLPNRPHPRLDDQEGFGGPRFPGGISSPSDVRMDLSAILHHLLLTVHNPNAVHGDAVHSLEALDRIITSLMEDYPQSNAAPPASHETISRLPRKKLEEGMLGPEAKEKCTVCIDDIGLGDEVVVLPCKHWFHDECVELWLKEHNTCPICRASVEGERAGQSQRTEAAPGLEAGLSPRPRSSDAGRRRSTLRQSPWDRLESLIDSVRDAGGHSDERSGSQGHSSISPSTDPSLPQPSRVRGPSPPSRRSTFGPLRVPFPDINGGGPLHWIRNTFGRNNRS</sequence>
<dbReference type="Gene3D" id="3.30.40.10">
    <property type="entry name" value="Zinc/RING finger domain, C3HC4 (zinc finger)"/>
    <property type="match status" value="1"/>
</dbReference>
<protein>
    <recommendedName>
        <fullName evidence="6">RING-type domain-containing protein</fullName>
    </recommendedName>
</protein>
<keyword evidence="8" id="KW-1185">Reference proteome</keyword>
<feature type="region of interest" description="Disordered" evidence="5">
    <location>
        <begin position="311"/>
        <end position="436"/>
    </location>
</feature>
<feature type="compositionally biased region" description="Basic and acidic residues" evidence="5">
    <location>
        <begin position="351"/>
        <end position="373"/>
    </location>
</feature>
<dbReference type="SMART" id="SM00184">
    <property type="entry name" value="RING"/>
    <property type="match status" value="1"/>
</dbReference>
<feature type="domain" description="RING-type" evidence="6">
    <location>
        <begin position="266"/>
        <end position="307"/>
    </location>
</feature>
<accession>A0ABR2IWY8</accession>
<feature type="region of interest" description="Disordered" evidence="5">
    <location>
        <begin position="233"/>
        <end position="256"/>
    </location>
</feature>
<organism evidence="7 8">
    <name type="scientific">Apiospora arundinis</name>
    <dbReference type="NCBI Taxonomy" id="335852"/>
    <lineage>
        <taxon>Eukaryota</taxon>
        <taxon>Fungi</taxon>
        <taxon>Dikarya</taxon>
        <taxon>Ascomycota</taxon>
        <taxon>Pezizomycotina</taxon>
        <taxon>Sordariomycetes</taxon>
        <taxon>Xylariomycetidae</taxon>
        <taxon>Amphisphaeriales</taxon>
        <taxon>Apiosporaceae</taxon>
        <taxon>Apiospora</taxon>
    </lineage>
</organism>
<dbReference type="EMBL" id="JAPCWZ010000004">
    <property type="protein sequence ID" value="KAK8869344.1"/>
    <property type="molecule type" value="Genomic_DNA"/>
</dbReference>
<evidence type="ECO:0000313" key="7">
    <source>
        <dbReference type="EMBL" id="KAK8869344.1"/>
    </source>
</evidence>
<dbReference type="Pfam" id="PF13639">
    <property type="entry name" value="zf-RING_2"/>
    <property type="match status" value="1"/>
</dbReference>
<dbReference type="InterPro" id="IPR051834">
    <property type="entry name" value="RING_finger_E3_ligase"/>
</dbReference>
<name>A0ABR2IWY8_9PEZI</name>
<comment type="caution">
    <text evidence="7">The sequence shown here is derived from an EMBL/GenBank/DDBJ whole genome shotgun (WGS) entry which is preliminary data.</text>
</comment>
<evidence type="ECO:0000259" key="6">
    <source>
        <dbReference type="PROSITE" id="PS50089"/>
    </source>
</evidence>
<dbReference type="Proteomes" id="UP001390339">
    <property type="component" value="Unassembled WGS sequence"/>
</dbReference>
<gene>
    <name evidence="7" type="ORF">PGQ11_007922</name>
</gene>
<evidence type="ECO:0000256" key="5">
    <source>
        <dbReference type="SAM" id="MobiDB-lite"/>
    </source>
</evidence>
<evidence type="ECO:0000256" key="2">
    <source>
        <dbReference type="ARBA" id="ARBA00022771"/>
    </source>
</evidence>
<dbReference type="PROSITE" id="PS50089">
    <property type="entry name" value="ZF_RING_2"/>
    <property type="match status" value="1"/>
</dbReference>
<feature type="compositionally biased region" description="Low complexity" evidence="5">
    <location>
        <begin position="374"/>
        <end position="384"/>
    </location>
</feature>
<dbReference type="PANTHER" id="PTHR45931:SF16">
    <property type="entry name" value="RING_U-BOX SUPERFAMILY PROTEIN"/>
    <property type="match status" value="1"/>
</dbReference>
<dbReference type="InterPro" id="IPR001841">
    <property type="entry name" value="Znf_RING"/>
</dbReference>
<feature type="compositionally biased region" description="Low complexity" evidence="5">
    <location>
        <begin position="392"/>
        <end position="405"/>
    </location>
</feature>
<reference evidence="7 8" key="1">
    <citation type="journal article" date="2024" name="IMA Fungus">
        <title>Apiospora arundinis, a panoply of carbohydrate-active enzymes and secondary metabolites.</title>
        <authorList>
            <person name="Sorensen T."/>
            <person name="Petersen C."/>
            <person name="Muurmann A.T."/>
            <person name="Christiansen J.V."/>
            <person name="Brundto M.L."/>
            <person name="Overgaard C.K."/>
            <person name="Boysen A.T."/>
            <person name="Wollenberg R.D."/>
            <person name="Larsen T.O."/>
            <person name="Sorensen J.L."/>
            <person name="Nielsen K.L."/>
            <person name="Sondergaard T.E."/>
        </authorList>
    </citation>
    <scope>NUCLEOTIDE SEQUENCE [LARGE SCALE GENOMIC DNA]</scope>
    <source>
        <strain evidence="7 8">AAU 773</strain>
    </source>
</reference>
<evidence type="ECO:0000256" key="3">
    <source>
        <dbReference type="ARBA" id="ARBA00022833"/>
    </source>
</evidence>
<dbReference type="PANTHER" id="PTHR45931">
    <property type="entry name" value="SI:CH211-59O9.10"/>
    <property type="match status" value="1"/>
</dbReference>
<evidence type="ECO:0000256" key="1">
    <source>
        <dbReference type="ARBA" id="ARBA00022723"/>
    </source>
</evidence>
<evidence type="ECO:0000313" key="8">
    <source>
        <dbReference type="Proteomes" id="UP001390339"/>
    </source>
</evidence>
<keyword evidence="2 4" id="KW-0863">Zinc-finger</keyword>
<proteinExistence type="predicted"/>